<proteinExistence type="predicted"/>
<dbReference type="Proteomes" id="UP001164746">
    <property type="component" value="Chromosome 8"/>
</dbReference>
<dbReference type="Pfam" id="PF00520">
    <property type="entry name" value="Ion_trans"/>
    <property type="match status" value="1"/>
</dbReference>
<dbReference type="PANTHER" id="PTHR10117">
    <property type="entry name" value="TRANSIENT RECEPTOR POTENTIAL CHANNEL"/>
    <property type="match status" value="1"/>
</dbReference>
<feature type="transmembrane region" description="Helical" evidence="9">
    <location>
        <begin position="170"/>
        <end position="191"/>
    </location>
</feature>
<evidence type="ECO:0000256" key="4">
    <source>
        <dbReference type="ARBA" id="ARBA00022989"/>
    </source>
</evidence>
<evidence type="ECO:0000313" key="11">
    <source>
        <dbReference type="EMBL" id="WAR13619.1"/>
    </source>
</evidence>
<keyword evidence="6 9" id="KW-0472">Membrane</keyword>
<keyword evidence="7" id="KW-0407">Ion channel</keyword>
<sequence length="470" mass="53533">MYNFTGNQSLPENFKLRSFTPQVINVILSVWIIDRLYWDTWDPHIIAEGLFAIANVISFTRLSYIFPANELFGPMQISVAQMITDILKFGAVFFVFFTAFFVGLHNLYWYYPKDVRGKVELVKTDIQTNAEMNFGVPHITFRTVFWSLFGRGEPTAVQVEPFGHKFTETIGYWIFGVYNFCTVIVLLNMLIAMMSRSFELIQTFYYMLKSVFGCCCSGDDEDGAIAHPGRVVDLEMFPASSNVNQTRRKGNVQQSWDEQEQRAGQGIKHFQEKMHTTNGFQDISSFRYEMLNHISVRQNETAENKDRLDKLTSKMDLILTQQLQLLRLMGEKPSLQESLSSTSTLSCDRDTYIGNASLDDGSSSLERSASVTSSILEDDEETFLPKKKPDLQDIPEEAASEHPEEDKGYNSKQEQDKRTASLKQVVSRHRKPSSEDDPEPTEGGVATKDIMVDVQISPLPKNDFSLASFK</sequence>
<evidence type="ECO:0000256" key="9">
    <source>
        <dbReference type="SAM" id="Phobius"/>
    </source>
</evidence>
<comment type="subcellular location">
    <subcellularLocation>
        <location evidence="1">Membrane</location>
        <topology evidence="1">Multi-pass membrane protein</topology>
    </subcellularLocation>
</comment>
<accession>A0ABY7EWZ8</accession>
<feature type="compositionally biased region" description="Basic and acidic residues" evidence="8">
    <location>
        <begin position="399"/>
        <end position="419"/>
    </location>
</feature>
<evidence type="ECO:0000256" key="6">
    <source>
        <dbReference type="ARBA" id="ARBA00023136"/>
    </source>
</evidence>
<evidence type="ECO:0000256" key="3">
    <source>
        <dbReference type="ARBA" id="ARBA00022692"/>
    </source>
</evidence>
<reference evidence="11" key="1">
    <citation type="submission" date="2022-11" db="EMBL/GenBank/DDBJ databases">
        <title>Centuries of genome instability and evolution in soft-shell clam transmissible cancer (bioRxiv).</title>
        <authorList>
            <person name="Hart S.F.M."/>
            <person name="Yonemitsu M.A."/>
            <person name="Giersch R.M."/>
            <person name="Beal B.F."/>
            <person name="Arriagada G."/>
            <person name="Davis B.W."/>
            <person name="Ostrander E.A."/>
            <person name="Goff S.P."/>
            <person name="Metzger M.J."/>
        </authorList>
    </citation>
    <scope>NUCLEOTIDE SEQUENCE</scope>
    <source>
        <strain evidence="11">MELC-2E11</strain>
        <tissue evidence="11">Siphon/mantle</tissue>
    </source>
</reference>
<dbReference type="EMBL" id="CP111019">
    <property type="protein sequence ID" value="WAR13619.1"/>
    <property type="molecule type" value="Genomic_DNA"/>
</dbReference>
<dbReference type="InterPro" id="IPR005821">
    <property type="entry name" value="Ion_trans_dom"/>
</dbReference>
<feature type="domain" description="Ion transport" evidence="10">
    <location>
        <begin position="42"/>
        <end position="201"/>
    </location>
</feature>
<evidence type="ECO:0000259" key="10">
    <source>
        <dbReference type="Pfam" id="PF00520"/>
    </source>
</evidence>
<keyword evidence="12" id="KW-1185">Reference proteome</keyword>
<evidence type="ECO:0000256" key="1">
    <source>
        <dbReference type="ARBA" id="ARBA00004141"/>
    </source>
</evidence>
<gene>
    <name evidence="11" type="ORF">MAR_027799</name>
</gene>
<feature type="region of interest" description="Disordered" evidence="8">
    <location>
        <begin position="355"/>
        <end position="451"/>
    </location>
</feature>
<feature type="non-terminal residue" evidence="11">
    <location>
        <position position="470"/>
    </location>
</feature>
<keyword evidence="4 9" id="KW-1133">Transmembrane helix</keyword>
<evidence type="ECO:0000256" key="2">
    <source>
        <dbReference type="ARBA" id="ARBA00022448"/>
    </source>
</evidence>
<keyword evidence="5" id="KW-0406">Ion transport</keyword>
<feature type="transmembrane region" description="Helical" evidence="9">
    <location>
        <begin position="45"/>
        <end position="66"/>
    </location>
</feature>
<organism evidence="11 12">
    <name type="scientific">Mya arenaria</name>
    <name type="common">Soft-shell clam</name>
    <dbReference type="NCBI Taxonomy" id="6604"/>
    <lineage>
        <taxon>Eukaryota</taxon>
        <taxon>Metazoa</taxon>
        <taxon>Spiralia</taxon>
        <taxon>Lophotrochozoa</taxon>
        <taxon>Mollusca</taxon>
        <taxon>Bivalvia</taxon>
        <taxon>Autobranchia</taxon>
        <taxon>Heteroconchia</taxon>
        <taxon>Euheterodonta</taxon>
        <taxon>Imparidentia</taxon>
        <taxon>Neoheterodontei</taxon>
        <taxon>Myida</taxon>
        <taxon>Myoidea</taxon>
        <taxon>Myidae</taxon>
        <taxon>Mya</taxon>
    </lineage>
</organism>
<evidence type="ECO:0000256" key="5">
    <source>
        <dbReference type="ARBA" id="ARBA00023065"/>
    </source>
</evidence>
<keyword evidence="2" id="KW-0813">Transport</keyword>
<keyword evidence="3 9" id="KW-0812">Transmembrane</keyword>
<feature type="compositionally biased region" description="Polar residues" evidence="8">
    <location>
        <begin position="360"/>
        <end position="375"/>
    </location>
</feature>
<evidence type="ECO:0000256" key="7">
    <source>
        <dbReference type="ARBA" id="ARBA00023303"/>
    </source>
</evidence>
<evidence type="ECO:0000313" key="12">
    <source>
        <dbReference type="Proteomes" id="UP001164746"/>
    </source>
</evidence>
<name>A0ABY7EWZ8_MYAAR</name>
<dbReference type="PANTHER" id="PTHR10117:SF54">
    <property type="entry name" value="TRANSIENT RECEPTOR POTENTIAL-GAMMA PROTEIN"/>
    <property type="match status" value="1"/>
</dbReference>
<evidence type="ECO:0000256" key="8">
    <source>
        <dbReference type="SAM" id="MobiDB-lite"/>
    </source>
</evidence>
<dbReference type="InterPro" id="IPR002153">
    <property type="entry name" value="TRPC_channel"/>
</dbReference>
<feature type="transmembrane region" description="Helical" evidence="9">
    <location>
        <begin position="86"/>
        <end position="111"/>
    </location>
</feature>
<protein>
    <submittedName>
        <fullName evidence="11">TRPC6-like protein</fullName>
    </submittedName>
</protein>